<comment type="subcellular location">
    <subcellularLocation>
        <location evidence="1">Secreted</location>
    </subcellularLocation>
</comment>
<accession>A0A084WD52</accession>
<evidence type="ECO:0000256" key="6">
    <source>
        <dbReference type="ARBA" id="ARBA00022782"/>
    </source>
</evidence>
<dbReference type="GO" id="GO:0051240">
    <property type="term" value="P:positive regulation of multicellular organismal process"/>
    <property type="evidence" value="ECO:0007669"/>
    <property type="project" value="UniProtKB-ARBA"/>
</dbReference>
<comment type="similarity">
    <text evidence="2 11">Belongs to the TGF-beta family.</text>
</comment>
<evidence type="ECO:0000313" key="15">
    <source>
        <dbReference type="EMBL" id="KFB48146.1"/>
    </source>
</evidence>
<dbReference type="Gene3D" id="2.10.90.10">
    <property type="entry name" value="Cystine-knot cytokines"/>
    <property type="match status" value="1"/>
</dbReference>
<dbReference type="Gene3D" id="2.60.120.970">
    <property type="match status" value="1"/>
</dbReference>
<dbReference type="EMBL" id="KE525338">
    <property type="protein sequence ID" value="KFB48146.1"/>
    <property type="molecule type" value="Genomic_DNA"/>
</dbReference>
<evidence type="ECO:0000256" key="4">
    <source>
        <dbReference type="ARBA" id="ARBA00022525"/>
    </source>
</evidence>
<feature type="compositionally biased region" description="Low complexity" evidence="12">
    <location>
        <begin position="135"/>
        <end position="145"/>
    </location>
</feature>
<evidence type="ECO:0000256" key="5">
    <source>
        <dbReference type="ARBA" id="ARBA00022729"/>
    </source>
</evidence>
<dbReference type="GO" id="GO:0008083">
    <property type="term" value="F:growth factor activity"/>
    <property type="evidence" value="ECO:0007669"/>
    <property type="project" value="UniProtKB-KW"/>
</dbReference>
<dbReference type="SMART" id="SM00204">
    <property type="entry name" value="TGFB"/>
    <property type="match status" value="1"/>
</dbReference>
<dbReference type="OMA" id="DERHDSW"/>
<evidence type="ECO:0000256" key="7">
    <source>
        <dbReference type="ARBA" id="ARBA00023030"/>
    </source>
</evidence>
<feature type="region of interest" description="Disordered" evidence="12">
    <location>
        <begin position="105"/>
        <end position="149"/>
    </location>
</feature>
<dbReference type="VEuPathDB" id="VectorBase:ASIC016210"/>
<dbReference type="GO" id="GO:0005125">
    <property type="term" value="F:cytokine activity"/>
    <property type="evidence" value="ECO:0007669"/>
    <property type="project" value="TreeGrafter"/>
</dbReference>
<dbReference type="InterPro" id="IPR029034">
    <property type="entry name" value="Cystine-knot_cytokine"/>
</dbReference>
<dbReference type="InterPro" id="IPR017948">
    <property type="entry name" value="TGFb_CS"/>
</dbReference>
<keyword evidence="4" id="KW-0964">Secreted</keyword>
<dbReference type="PROSITE" id="PS00250">
    <property type="entry name" value="TGF_BETA_1"/>
    <property type="match status" value="1"/>
</dbReference>
<dbReference type="EMBL" id="ATLV01022937">
    <property type="status" value="NOT_ANNOTATED_CDS"/>
    <property type="molecule type" value="Genomic_DNA"/>
</dbReference>
<evidence type="ECO:0000256" key="3">
    <source>
        <dbReference type="ARBA" id="ARBA00022473"/>
    </source>
</evidence>
<dbReference type="Pfam" id="PF00019">
    <property type="entry name" value="TGF_beta"/>
    <property type="match status" value="1"/>
</dbReference>
<evidence type="ECO:0000259" key="14">
    <source>
        <dbReference type="PROSITE" id="PS51362"/>
    </source>
</evidence>
<feature type="compositionally biased region" description="Polar residues" evidence="12">
    <location>
        <begin position="72"/>
        <end position="92"/>
    </location>
</feature>
<evidence type="ECO:0000256" key="1">
    <source>
        <dbReference type="ARBA" id="ARBA00004613"/>
    </source>
</evidence>
<dbReference type="FunFam" id="2.10.90.10:FF:000103">
    <property type="entry name" value="Bone morphogenetic protein 16"/>
    <property type="match status" value="1"/>
</dbReference>
<feature type="chain" id="PRO_5001784572" description="Protein decapentaplegic" evidence="13">
    <location>
        <begin position="24"/>
        <end position="612"/>
    </location>
</feature>
<organism evidence="15">
    <name type="scientific">Anopheles sinensis</name>
    <name type="common">Mosquito</name>
    <dbReference type="NCBI Taxonomy" id="74873"/>
    <lineage>
        <taxon>Eukaryota</taxon>
        <taxon>Metazoa</taxon>
        <taxon>Ecdysozoa</taxon>
        <taxon>Arthropoda</taxon>
        <taxon>Hexapoda</taxon>
        <taxon>Insecta</taxon>
        <taxon>Pterygota</taxon>
        <taxon>Neoptera</taxon>
        <taxon>Endopterygota</taxon>
        <taxon>Diptera</taxon>
        <taxon>Nematocera</taxon>
        <taxon>Culicoidea</taxon>
        <taxon>Culicidae</taxon>
        <taxon>Anophelinae</taxon>
        <taxon>Anopheles</taxon>
    </lineage>
</organism>
<dbReference type="OrthoDB" id="5987191at2759"/>
<gene>
    <name evidence="15" type="ORF">ZHAS_00016210</name>
</gene>
<evidence type="ECO:0000256" key="2">
    <source>
        <dbReference type="ARBA" id="ARBA00006656"/>
    </source>
</evidence>
<sequence>MHAWLHVLAVLAILPSLIQVAGTDGTGTTALISVFSGGAVEGGESPRFSSSNQPGPTSEAASSVASEKLASDTASRDIQVNPTVQSGGVNSDISEYREYVERMPDPVEEPVEEPVEPAPDSVDSENDIGDGSYGYGSASSDSSASKPDPKTLVEIEKNLLSLFGFPNRPKIDRSKVVIPEAMKQLYAQIMGHDLVDSVSVPKEGLNTRNANTVRSFTHEESNIDERFKHHHRFRLLFNVSSIPRGEKLRAAELTLTRDGIPAALPSTTYQVLVYDIVRPGIKGKRTPTFLLVDSRTLRINETGTASFDVMPAVERWLRQPRKNHGLFVQVTSRAQRGHRRQRRSVQTVPDHEHVRLRRSVDERHDSWVLVYDIVRPGIKGKRTPTFLLVDSRTLRINETGTASFDVMPAVERWLRQPRKNHGLFVQVTSRAQRGHRRQRRSVQTVPDHEHVRLRRSVDERHDSWVQKQPLLFTYTDDGRHKQRPIRDAISSANRARRASAKRSSRRKNELCQRKPLYVDFSDVGWNDWIVAPPGYEAYFCQGDCRFPIADHLNTTNHAIVQTLVNSYNPTLAPKACCVPTQLSSISMLYLNEQNKVVLKNYQDMTVVGCGCR</sequence>
<dbReference type="Proteomes" id="UP000030765">
    <property type="component" value="Unassembled WGS sequence"/>
</dbReference>
<feature type="region of interest" description="Disordered" evidence="12">
    <location>
        <begin position="42"/>
        <end position="92"/>
    </location>
</feature>
<feature type="signal peptide" evidence="13">
    <location>
        <begin position="1"/>
        <end position="23"/>
    </location>
</feature>
<evidence type="ECO:0000256" key="12">
    <source>
        <dbReference type="SAM" id="MobiDB-lite"/>
    </source>
</evidence>
<evidence type="ECO:0000256" key="8">
    <source>
        <dbReference type="ARBA" id="ARBA00023157"/>
    </source>
</evidence>
<dbReference type="PANTHER" id="PTHR11848:SF263">
    <property type="entry name" value="PROTEIN DECAPENTAPLEGIC"/>
    <property type="match status" value="1"/>
</dbReference>
<dbReference type="CDD" id="cd13760">
    <property type="entry name" value="TGF_beta_BMP2_like"/>
    <property type="match status" value="1"/>
</dbReference>
<keyword evidence="6" id="KW-0221">Differentiation</keyword>
<dbReference type="STRING" id="74873.A0A084WD52"/>
<keyword evidence="8" id="KW-1015">Disulfide bond</keyword>
<evidence type="ECO:0000313" key="16">
    <source>
        <dbReference type="EnsemblMetazoa" id="ASIC016210-PA"/>
    </source>
</evidence>
<keyword evidence="17" id="KW-1185">Reference proteome</keyword>
<dbReference type="GO" id="GO:0030154">
    <property type="term" value="P:cell differentiation"/>
    <property type="evidence" value="ECO:0007669"/>
    <property type="project" value="UniProtKB-KW"/>
</dbReference>
<dbReference type="InterPro" id="IPR001839">
    <property type="entry name" value="TGF-b_C"/>
</dbReference>
<dbReference type="PANTHER" id="PTHR11848">
    <property type="entry name" value="TGF-BETA FAMILY"/>
    <property type="match status" value="1"/>
</dbReference>
<evidence type="ECO:0000313" key="17">
    <source>
        <dbReference type="Proteomes" id="UP000030765"/>
    </source>
</evidence>
<dbReference type="EMBL" id="ATLV01022936">
    <property type="status" value="NOT_ANNOTATED_CDS"/>
    <property type="molecule type" value="Genomic_DNA"/>
</dbReference>
<dbReference type="EnsemblMetazoa" id="ASIC016210-RA">
    <property type="protein sequence ID" value="ASIC016210-PA"/>
    <property type="gene ID" value="ASIC016210"/>
</dbReference>
<dbReference type="EMBL" id="ATLV01022935">
    <property type="status" value="NOT_ANNOTATED_CDS"/>
    <property type="molecule type" value="Genomic_DNA"/>
</dbReference>
<evidence type="ECO:0000256" key="13">
    <source>
        <dbReference type="SAM" id="SignalP"/>
    </source>
</evidence>
<feature type="domain" description="TGF-beta family profile" evidence="14">
    <location>
        <begin position="494"/>
        <end position="612"/>
    </location>
</feature>
<dbReference type="PROSITE" id="PS51362">
    <property type="entry name" value="TGF_BETA_2"/>
    <property type="match status" value="1"/>
</dbReference>
<dbReference type="SUPFAM" id="SSF57501">
    <property type="entry name" value="Cystine-knot cytokines"/>
    <property type="match status" value="1"/>
</dbReference>
<reference evidence="15 17" key="1">
    <citation type="journal article" date="2014" name="BMC Genomics">
        <title>Genome sequence of Anopheles sinensis provides insight into genetics basis of mosquito competence for malaria parasites.</title>
        <authorList>
            <person name="Zhou D."/>
            <person name="Zhang D."/>
            <person name="Ding G."/>
            <person name="Shi L."/>
            <person name="Hou Q."/>
            <person name="Ye Y."/>
            <person name="Xu Y."/>
            <person name="Zhou H."/>
            <person name="Xiong C."/>
            <person name="Li S."/>
            <person name="Yu J."/>
            <person name="Hong S."/>
            <person name="Yu X."/>
            <person name="Zou P."/>
            <person name="Chen C."/>
            <person name="Chang X."/>
            <person name="Wang W."/>
            <person name="Lv Y."/>
            <person name="Sun Y."/>
            <person name="Ma L."/>
            <person name="Shen B."/>
            <person name="Zhu C."/>
        </authorList>
    </citation>
    <scope>NUCLEOTIDE SEQUENCE [LARGE SCALE GENOMIC DNA]</scope>
</reference>
<evidence type="ECO:0000256" key="9">
    <source>
        <dbReference type="ARBA" id="ARBA00023180"/>
    </source>
</evidence>
<keyword evidence="7 11" id="KW-0339">Growth factor</keyword>
<keyword evidence="3" id="KW-0217">Developmental protein</keyword>
<dbReference type="VEuPathDB" id="VectorBase:ASIS022175"/>
<keyword evidence="9" id="KW-0325">Glycoprotein</keyword>
<dbReference type="FunFam" id="2.60.120.970:FF:000018">
    <property type="entry name" value="Decapentaplegic, isoform A"/>
    <property type="match status" value="1"/>
</dbReference>
<dbReference type="InterPro" id="IPR015615">
    <property type="entry name" value="TGF-beta-rel"/>
</dbReference>
<protein>
    <recommendedName>
        <fullName evidence="10">Protein decapentaplegic</fullName>
    </recommendedName>
</protein>
<evidence type="ECO:0000256" key="10">
    <source>
        <dbReference type="ARBA" id="ARBA00074604"/>
    </source>
</evidence>
<feature type="region of interest" description="Disordered" evidence="12">
    <location>
        <begin position="482"/>
        <end position="507"/>
    </location>
</feature>
<reference evidence="16" key="2">
    <citation type="submission" date="2020-05" db="UniProtKB">
        <authorList>
            <consortium name="EnsemblMetazoa"/>
        </authorList>
    </citation>
    <scope>IDENTIFICATION</scope>
</reference>
<evidence type="ECO:0000256" key="11">
    <source>
        <dbReference type="RuleBase" id="RU000354"/>
    </source>
</evidence>
<name>A0A084WD52_ANOSI</name>
<dbReference type="GO" id="GO:0051094">
    <property type="term" value="P:positive regulation of developmental process"/>
    <property type="evidence" value="ECO:0007669"/>
    <property type="project" value="UniProtKB-ARBA"/>
</dbReference>
<dbReference type="VEuPathDB" id="VectorBase:ASIS008863"/>
<dbReference type="Pfam" id="PF00688">
    <property type="entry name" value="TGFb_propeptide"/>
    <property type="match status" value="2"/>
</dbReference>
<dbReference type="InterPro" id="IPR001111">
    <property type="entry name" value="TGF-b_propeptide"/>
</dbReference>
<feature type="compositionally biased region" description="Polar residues" evidence="12">
    <location>
        <begin position="47"/>
        <end position="65"/>
    </location>
</feature>
<keyword evidence="5 13" id="KW-0732">Signal</keyword>
<feature type="compositionally biased region" description="Acidic residues" evidence="12">
    <location>
        <begin position="106"/>
        <end position="115"/>
    </location>
</feature>
<dbReference type="AlphaFoldDB" id="A0A084WD52"/>
<proteinExistence type="inferred from homology"/>
<feature type="compositionally biased region" description="Basic residues" evidence="12">
    <location>
        <begin position="494"/>
        <end position="505"/>
    </location>
</feature>
<dbReference type="GO" id="GO:0005615">
    <property type="term" value="C:extracellular space"/>
    <property type="evidence" value="ECO:0007669"/>
    <property type="project" value="TreeGrafter"/>
</dbReference>